<dbReference type="Proteomes" id="UP000176648">
    <property type="component" value="Unassembled WGS sequence"/>
</dbReference>
<gene>
    <name evidence="1" type="ORF">A2122_00590</name>
</gene>
<evidence type="ECO:0008006" key="3">
    <source>
        <dbReference type="Google" id="ProtNLM"/>
    </source>
</evidence>
<protein>
    <recommendedName>
        <fullName evidence="3">Methyltransferase type 11 domain-containing protein</fullName>
    </recommendedName>
</protein>
<evidence type="ECO:0000313" key="1">
    <source>
        <dbReference type="EMBL" id="OGY97078.1"/>
    </source>
</evidence>
<accession>A0A1G2C6S5</accession>
<sequence>MDKTKPVKLHLGCGETYLEGYVNIDFPKEEHTIATAKADRYVDLRTLRYPKESIEEIRNHHVLEHFDRVQALVLLMRWHEWLVPGGTLVVETPDFEGCAEDFIASKDLREKSVLLRHVFGSHEAQWALHYDGWFEEKYRFVLEKLGFTVREVVRTKNNLSKRAGYKGAKPLDAIASFLPQSIRDSVGINTLPNILCIAEKREKAVDHSATARDILSFYLVGKEKKNMAILNVWMGEFETLWNKQHEI</sequence>
<dbReference type="AlphaFoldDB" id="A0A1G2C6S5"/>
<dbReference type="STRING" id="1798644.A2122_00590"/>
<dbReference type="EMBL" id="MHKU01000011">
    <property type="protein sequence ID" value="OGY97078.1"/>
    <property type="molecule type" value="Genomic_DNA"/>
</dbReference>
<dbReference type="SUPFAM" id="SSF53335">
    <property type="entry name" value="S-adenosyl-L-methionine-dependent methyltransferases"/>
    <property type="match status" value="1"/>
</dbReference>
<evidence type="ECO:0000313" key="2">
    <source>
        <dbReference type="Proteomes" id="UP000176648"/>
    </source>
</evidence>
<comment type="caution">
    <text evidence="1">The sequence shown here is derived from an EMBL/GenBank/DDBJ whole genome shotgun (WGS) entry which is preliminary data.</text>
</comment>
<organism evidence="1 2">
    <name type="scientific">Candidatus Liptonbacteria bacterium GWB1_49_6</name>
    <dbReference type="NCBI Taxonomy" id="1798644"/>
    <lineage>
        <taxon>Bacteria</taxon>
        <taxon>Candidatus Liptoniibacteriota</taxon>
    </lineage>
</organism>
<name>A0A1G2C6S5_9BACT</name>
<dbReference type="InterPro" id="IPR029063">
    <property type="entry name" value="SAM-dependent_MTases_sf"/>
</dbReference>
<reference evidence="1 2" key="1">
    <citation type="journal article" date="2016" name="Nat. Commun.">
        <title>Thousands of microbial genomes shed light on interconnected biogeochemical processes in an aquifer system.</title>
        <authorList>
            <person name="Anantharaman K."/>
            <person name="Brown C.T."/>
            <person name="Hug L.A."/>
            <person name="Sharon I."/>
            <person name="Castelle C.J."/>
            <person name="Probst A.J."/>
            <person name="Thomas B.C."/>
            <person name="Singh A."/>
            <person name="Wilkins M.J."/>
            <person name="Karaoz U."/>
            <person name="Brodie E.L."/>
            <person name="Williams K.H."/>
            <person name="Hubbard S.S."/>
            <person name="Banfield J.F."/>
        </authorList>
    </citation>
    <scope>NUCLEOTIDE SEQUENCE [LARGE SCALE GENOMIC DNA]</scope>
</reference>
<dbReference type="Gene3D" id="3.40.50.150">
    <property type="entry name" value="Vaccinia Virus protein VP39"/>
    <property type="match status" value="1"/>
</dbReference>
<proteinExistence type="predicted"/>